<evidence type="ECO:0000313" key="3">
    <source>
        <dbReference type="Proteomes" id="UP000623687"/>
    </source>
</evidence>
<feature type="region of interest" description="Disordered" evidence="1">
    <location>
        <begin position="1"/>
        <end position="38"/>
    </location>
</feature>
<comment type="caution">
    <text evidence="2">The sequence shown here is derived from an EMBL/GenBank/DDBJ whole genome shotgun (WGS) entry which is preliminary data.</text>
</comment>
<reference evidence="2" key="1">
    <citation type="submission" date="2019-07" db="EMBL/GenBank/DDBJ databases">
        <authorList>
            <person name="Palmer J.M."/>
        </authorList>
    </citation>
    <scope>NUCLEOTIDE SEQUENCE</scope>
    <source>
        <strain evidence="2">PC9</strain>
    </source>
</reference>
<dbReference type="Proteomes" id="UP000623687">
    <property type="component" value="Unassembled WGS sequence"/>
</dbReference>
<organism evidence="2 3">
    <name type="scientific">Pleurotus ostreatus</name>
    <name type="common">Oyster mushroom</name>
    <name type="synonym">White-rot fungus</name>
    <dbReference type="NCBI Taxonomy" id="5322"/>
    <lineage>
        <taxon>Eukaryota</taxon>
        <taxon>Fungi</taxon>
        <taxon>Dikarya</taxon>
        <taxon>Basidiomycota</taxon>
        <taxon>Agaricomycotina</taxon>
        <taxon>Agaricomycetes</taxon>
        <taxon>Agaricomycetidae</taxon>
        <taxon>Agaricales</taxon>
        <taxon>Pleurotineae</taxon>
        <taxon>Pleurotaceae</taxon>
        <taxon>Pleurotus</taxon>
    </lineage>
</organism>
<evidence type="ECO:0008006" key="4">
    <source>
        <dbReference type="Google" id="ProtNLM"/>
    </source>
</evidence>
<feature type="compositionally biased region" description="Basic and acidic residues" evidence="1">
    <location>
        <begin position="1"/>
        <end position="13"/>
    </location>
</feature>
<dbReference type="SUPFAM" id="SSF52047">
    <property type="entry name" value="RNI-like"/>
    <property type="match status" value="1"/>
</dbReference>
<protein>
    <recommendedName>
        <fullName evidence="4">F-box domain-containing protein</fullName>
    </recommendedName>
</protein>
<dbReference type="VEuPathDB" id="FungiDB:PC9H_004694"/>
<proteinExistence type="predicted"/>
<dbReference type="GeneID" id="59374512"/>
<keyword evidence="3" id="KW-1185">Reference proteome</keyword>
<dbReference type="OrthoDB" id="2895361at2759"/>
<dbReference type="RefSeq" id="XP_036632778.1">
    <property type="nucleotide sequence ID" value="XM_036774276.1"/>
</dbReference>
<dbReference type="EMBL" id="JACETU010000003">
    <property type="protein sequence ID" value="KAF7432751.1"/>
    <property type="molecule type" value="Genomic_DNA"/>
</dbReference>
<evidence type="ECO:0000256" key="1">
    <source>
        <dbReference type="SAM" id="MobiDB-lite"/>
    </source>
</evidence>
<dbReference type="Gene3D" id="3.80.10.10">
    <property type="entry name" value="Ribonuclease Inhibitor"/>
    <property type="match status" value="1"/>
</dbReference>
<evidence type="ECO:0000313" key="2">
    <source>
        <dbReference type="EMBL" id="KAF7432751.1"/>
    </source>
</evidence>
<dbReference type="InterPro" id="IPR032675">
    <property type="entry name" value="LRR_dom_sf"/>
</dbReference>
<name>A0A8H6ZY64_PLEOS</name>
<sequence>MVEDKDGWGKSRDPLFQLSLKPTPRSQSQSVLYAHKQRQETRLSITGAEPRLQSGLDMDPLSSFLRSSPSLEDVDSKSIEISREVARMQDEIRLLAEYKNTRLIGVSKIPAELLLITFEFLVLDPISPARKGIWKPYTDILSATQTCHSWRQTALDSPRIWSFIYGSAPLPLVRLFLERAKSAPLYFWTPYGRLRGVNVLTVLEHLGHVKEIALEVPCQAEWLQRITSTPAPQLNTLSLKNNQFHSESSASFELPPNMASTGPFPSLRRLSLDGYIWKADASCLRSLHSLHLQFPRIPGLQSELPEAVAFFASLDNLPLLTSLSLSGALSPPKSTPLLSISLPHLTKLAVIDHDLSIPGMAAYIDMPRIEEMELFSGGSTDSYTAAPILSAIYSKLLTPAELSSELTLEIGGSPTARIALRKKDALELPPYLALTVSGTEDLETELAVVTLLPHALRPSLLIFASEVEEHDNDPWIIPQRNLLRRLVDVTEVRVDFLIDLLLILRDTPPQPGPMSLPSIKKVVVRLSPKDLAPMFKALLKARKAVNAAIETCVLHDCNLSPSSIDELKGLIPRLEVHRTHAEGT</sequence>
<dbReference type="AlphaFoldDB" id="A0A8H6ZY64"/>
<accession>A0A8H6ZY64</accession>
<dbReference type="Gene3D" id="1.20.1280.50">
    <property type="match status" value="1"/>
</dbReference>
<gene>
    <name evidence="2" type="ORF">PC9H_004694</name>
</gene>